<keyword evidence="5" id="KW-0325">Glycoprotein</keyword>
<dbReference type="OrthoDB" id="6020543at2759"/>
<dbReference type="Gene3D" id="2.170.140.10">
    <property type="entry name" value="Chitin binding domain"/>
    <property type="match status" value="1"/>
</dbReference>
<evidence type="ECO:0000313" key="9">
    <source>
        <dbReference type="Proteomes" id="UP000030765"/>
    </source>
</evidence>
<evidence type="ECO:0000256" key="2">
    <source>
        <dbReference type="ARBA" id="ARBA00022729"/>
    </source>
</evidence>
<keyword evidence="9" id="KW-1185">Reference proteome</keyword>
<dbReference type="EMBL" id="KE525351">
    <property type="protein sequence ID" value="KFB51313.1"/>
    <property type="molecule type" value="Genomic_DNA"/>
</dbReference>
<dbReference type="GO" id="GO:0008061">
    <property type="term" value="F:chitin binding"/>
    <property type="evidence" value="ECO:0007669"/>
    <property type="project" value="UniProtKB-KW"/>
</dbReference>
<gene>
    <name evidence="7" type="ORF">ZHAS_00019366</name>
</gene>
<dbReference type="InterPro" id="IPR051940">
    <property type="entry name" value="Chitin_bind-dev_reg"/>
</dbReference>
<evidence type="ECO:0000259" key="6">
    <source>
        <dbReference type="PROSITE" id="PS50940"/>
    </source>
</evidence>
<dbReference type="PROSITE" id="PS50940">
    <property type="entry name" value="CHIT_BIND_II"/>
    <property type="match status" value="1"/>
</dbReference>
<feature type="domain" description="Chitin-binding type-2" evidence="6">
    <location>
        <begin position="181"/>
        <end position="241"/>
    </location>
</feature>
<dbReference type="AlphaFoldDB" id="A0A084WM69"/>
<dbReference type="Pfam" id="PF01607">
    <property type="entry name" value="CBM_14"/>
    <property type="match status" value="1"/>
</dbReference>
<name>A0A084WM69_ANOSI</name>
<dbReference type="VEuPathDB" id="VectorBase:ASIS021833"/>
<evidence type="ECO:0000256" key="5">
    <source>
        <dbReference type="ARBA" id="ARBA00023180"/>
    </source>
</evidence>
<dbReference type="Proteomes" id="UP000030765">
    <property type="component" value="Unassembled WGS sequence"/>
</dbReference>
<accession>A0A084WM69</accession>
<dbReference type="SMART" id="SM00494">
    <property type="entry name" value="ChtBD2"/>
    <property type="match status" value="1"/>
</dbReference>
<keyword evidence="3" id="KW-0677">Repeat</keyword>
<keyword evidence="4" id="KW-1015">Disulfide bond</keyword>
<dbReference type="GO" id="GO:0005576">
    <property type="term" value="C:extracellular region"/>
    <property type="evidence" value="ECO:0007669"/>
    <property type="project" value="InterPro"/>
</dbReference>
<protein>
    <submittedName>
        <fullName evidence="8">Chitin-binding type-2 domain-containing protein</fullName>
    </submittedName>
</protein>
<organism evidence="7">
    <name type="scientific">Anopheles sinensis</name>
    <name type="common">Mosquito</name>
    <dbReference type="NCBI Taxonomy" id="74873"/>
    <lineage>
        <taxon>Eukaryota</taxon>
        <taxon>Metazoa</taxon>
        <taxon>Ecdysozoa</taxon>
        <taxon>Arthropoda</taxon>
        <taxon>Hexapoda</taxon>
        <taxon>Insecta</taxon>
        <taxon>Pterygota</taxon>
        <taxon>Neoptera</taxon>
        <taxon>Endopterygota</taxon>
        <taxon>Diptera</taxon>
        <taxon>Nematocera</taxon>
        <taxon>Culicoidea</taxon>
        <taxon>Culicidae</taxon>
        <taxon>Anophelinae</taxon>
        <taxon>Anopheles</taxon>
    </lineage>
</organism>
<dbReference type="InterPro" id="IPR036508">
    <property type="entry name" value="Chitin-bd_dom_sf"/>
</dbReference>
<reference evidence="8" key="2">
    <citation type="submission" date="2020-05" db="UniProtKB">
        <authorList>
            <consortium name="EnsemblMetazoa"/>
        </authorList>
    </citation>
    <scope>IDENTIFICATION</scope>
</reference>
<dbReference type="PANTHER" id="PTHR23301:SF0">
    <property type="entry name" value="CHITIN-BINDING TYPE-2 DOMAIN-CONTAINING PROTEIN-RELATED"/>
    <property type="match status" value="1"/>
</dbReference>
<dbReference type="EMBL" id="ATLV01024390">
    <property type="status" value="NOT_ANNOTATED_CDS"/>
    <property type="molecule type" value="Genomic_DNA"/>
</dbReference>
<evidence type="ECO:0000256" key="1">
    <source>
        <dbReference type="ARBA" id="ARBA00022669"/>
    </source>
</evidence>
<evidence type="ECO:0000256" key="4">
    <source>
        <dbReference type="ARBA" id="ARBA00023157"/>
    </source>
</evidence>
<evidence type="ECO:0000313" key="7">
    <source>
        <dbReference type="EMBL" id="KFB51313.1"/>
    </source>
</evidence>
<reference evidence="7 9" key="1">
    <citation type="journal article" date="2014" name="BMC Genomics">
        <title>Genome sequence of Anopheles sinensis provides insight into genetics basis of mosquito competence for malaria parasites.</title>
        <authorList>
            <person name="Zhou D."/>
            <person name="Zhang D."/>
            <person name="Ding G."/>
            <person name="Shi L."/>
            <person name="Hou Q."/>
            <person name="Ye Y."/>
            <person name="Xu Y."/>
            <person name="Zhou H."/>
            <person name="Xiong C."/>
            <person name="Li S."/>
            <person name="Yu J."/>
            <person name="Hong S."/>
            <person name="Yu X."/>
            <person name="Zou P."/>
            <person name="Chen C."/>
            <person name="Chang X."/>
            <person name="Wang W."/>
            <person name="Lv Y."/>
            <person name="Sun Y."/>
            <person name="Ma L."/>
            <person name="Shen B."/>
            <person name="Zhu C."/>
        </authorList>
    </citation>
    <scope>NUCLEOTIDE SEQUENCE [LARGE SCALE GENOMIC DNA]</scope>
</reference>
<sequence>MLPSINIRKSNHDRGPETHGLLSLRGFARPLSPERSDNELSIDTRRTISAANLIYKHLAVGGKGIIWIPATSNFTLEPPTFPTYHLPTKTFNMQAFIVFAAILSAVVAAPQYPEFYSIAQDPRMLPMPQVPQEMLPQEPRAYEPYYAPQQYEPQYQPQYQAPTQNEQLTADGYKIVPGIVDARCPRADDPMKPVHLPVHGNCAKFMKCFGGRAYEMDCPSGLEFGAKVNRCDYPAMAQCSRY</sequence>
<dbReference type="OMA" id="RAYEPYY"/>
<proteinExistence type="predicted"/>
<evidence type="ECO:0000256" key="3">
    <source>
        <dbReference type="ARBA" id="ARBA00022737"/>
    </source>
</evidence>
<dbReference type="STRING" id="74873.A0A084WM69"/>
<dbReference type="SUPFAM" id="SSF57625">
    <property type="entry name" value="Invertebrate chitin-binding proteins"/>
    <property type="match status" value="1"/>
</dbReference>
<dbReference type="VEuPathDB" id="VectorBase:ASIC019366"/>
<dbReference type="InterPro" id="IPR002557">
    <property type="entry name" value="Chitin-bd_dom"/>
</dbReference>
<keyword evidence="1" id="KW-0147">Chitin-binding</keyword>
<dbReference type="PANTHER" id="PTHR23301">
    <property type="entry name" value="CHITIN BINDING PERITROPHIN-A"/>
    <property type="match status" value="1"/>
</dbReference>
<evidence type="ECO:0000313" key="8">
    <source>
        <dbReference type="EnsemblMetazoa" id="ASIC019366-PA"/>
    </source>
</evidence>
<keyword evidence="2" id="KW-0732">Signal</keyword>
<dbReference type="EnsemblMetazoa" id="ASIC019366-RA">
    <property type="protein sequence ID" value="ASIC019366-PA"/>
    <property type="gene ID" value="ASIC019366"/>
</dbReference>